<evidence type="ECO:0000259" key="1">
    <source>
        <dbReference type="Pfam" id="PF00472"/>
    </source>
</evidence>
<dbReference type="eggNOG" id="KOG3429">
    <property type="taxonomic scope" value="Eukaryota"/>
</dbReference>
<dbReference type="SUPFAM" id="SSF110916">
    <property type="entry name" value="Peptidyl-tRNA hydrolase domain-like"/>
    <property type="match status" value="1"/>
</dbReference>
<dbReference type="InterPro" id="IPR000352">
    <property type="entry name" value="Pep_chain_release_fac_I"/>
</dbReference>
<dbReference type="GO" id="GO:0005762">
    <property type="term" value="C:mitochondrial large ribosomal subunit"/>
    <property type="evidence" value="ECO:0007669"/>
    <property type="project" value="TreeGrafter"/>
</dbReference>
<dbReference type="GO" id="GO:0070126">
    <property type="term" value="P:mitochondrial translational termination"/>
    <property type="evidence" value="ECO:0007669"/>
    <property type="project" value="TreeGrafter"/>
</dbReference>
<dbReference type="STRING" id="284590.Q6CXL1"/>
<dbReference type="AlphaFoldDB" id="Q6CXL1"/>
<dbReference type="Pfam" id="PF00472">
    <property type="entry name" value="RF-1"/>
    <property type="match status" value="1"/>
</dbReference>
<dbReference type="PaxDb" id="284590-Q6CXL1"/>
<dbReference type="PANTHER" id="PTHR11075:SF54">
    <property type="entry name" value="LARGE RIBOSOMAL SUBUNIT PROTEIN ML62"/>
    <property type="match status" value="1"/>
</dbReference>
<keyword evidence="3" id="KW-1185">Reference proteome</keyword>
<dbReference type="OMA" id="WYNSFDA"/>
<protein>
    <submittedName>
        <fullName evidence="2">KLLA0A07381p</fullName>
    </submittedName>
</protein>
<dbReference type="Gene3D" id="3.30.160.20">
    <property type="match status" value="1"/>
</dbReference>
<sequence length="165" mass="19350">MLTVLKRHYSDAIAVGRAWIEGFKAENVPLKLFVATYDRSRGKGGQNVNKVNSKCTLTLYNFSKCSWFPDEIRKQLLDKGFRYYAPSKDALVIQSDETRSREQNRDICVEKLVKEVKKLVFFPGETDMSTKRKWNEIKKRSNEVRLSEKKFKSDKKRSRTVKLDF</sequence>
<accession>Q6CXL1</accession>
<organism evidence="2 3">
    <name type="scientific">Kluyveromyces lactis (strain ATCC 8585 / CBS 2359 / DSM 70799 / NBRC 1267 / NRRL Y-1140 / WM37)</name>
    <name type="common">Yeast</name>
    <name type="synonym">Candida sphaerica</name>
    <dbReference type="NCBI Taxonomy" id="284590"/>
    <lineage>
        <taxon>Eukaryota</taxon>
        <taxon>Fungi</taxon>
        <taxon>Dikarya</taxon>
        <taxon>Ascomycota</taxon>
        <taxon>Saccharomycotina</taxon>
        <taxon>Saccharomycetes</taxon>
        <taxon>Saccharomycetales</taxon>
        <taxon>Saccharomycetaceae</taxon>
        <taxon>Kluyveromyces</taxon>
    </lineage>
</organism>
<dbReference type="InterPro" id="IPR052104">
    <property type="entry name" value="Mito_Release_Factor_mL62"/>
</dbReference>
<dbReference type="KEGG" id="kla:KLLA0_A07381g"/>
<reference evidence="2 3" key="1">
    <citation type="journal article" date="2004" name="Nature">
        <title>Genome evolution in yeasts.</title>
        <authorList>
            <consortium name="Genolevures"/>
            <person name="Dujon B."/>
            <person name="Sherman D."/>
            <person name="Fischer G."/>
            <person name="Durrens P."/>
            <person name="Casaregola S."/>
            <person name="Lafontaine I."/>
            <person name="de Montigny J."/>
            <person name="Marck C."/>
            <person name="Neuveglise C."/>
            <person name="Talla E."/>
            <person name="Goffard N."/>
            <person name="Frangeul L."/>
            <person name="Aigle M."/>
            <person name="Anthouard V."/>
            <person name="Babour A."/>
            <person name="Barbe V."/>
            <person name="Barnay S."/>
            <person name="Blanchin S."/>
            <person name="Beckerich J.M."/>
            <person name="Beyne E."/>
            <person name="Bleykasten C."/>
            <person name="Boisrame A."/>
            <person name="Boyer J."/>
            <person name="Cattolico L."/>
            <person name="Confanioleri F."/>
            <person name="de Daruvar A."/>
            <person name="Despons L."/>
            <person name="Fabre E."/>
            <person name="Fairhead C."/>
            <person name="Ferry-Dumazet H."/>
            <person name="Groppi A."/>
            <person name="Hantraye F."/>
            <person name="Hennequin C."/>
            <person name="Jauniaux N."/>
            <person name="Joyet P."/>
            <person name="Kachouri R."/>
            <person name="Kerrest A."/>
            <person name="Koszul R."/>
            <person name="Lemaire M."/>
            <person name="Lesur I."/>
            <person name="Ma L."/>
            <person name="Muller H."/>
            <person name="Nicaud J.M."/>
            <person name="Nikolski M."/>
            <person name="Oztas S."/>
            <person name="Ozier-Kalogeropoulos O."/>
            <person name="Pellenz S."/>
            <person name="Potier S."/>
            <person name="Richard G.F."/>
            <person name="Straub M.L."/>
            <person name="Suleau A."/>
            <person name="Swennene D."/>
            <person name="Tekaia F."/>
            <person name="Wesolowski-Louvel M."/>
            <person name="Westhof E."/>
            <person name="Wirth B."/>
            <person name="Zeniou-Meyer M."/>
            <person name="Zivanovic I."/>
            <person name="Bolotin-Fukuhara M."/>
            <person name="Thierry A."/>
            <person name="Bouchier C."/>
            <person name="Caudron B."/>
            <person name="Scarpelli C."/>
            <person name="Gaillardin C."/>
            <person name="Weissenbach J."/>
            <person name="Wincker P."/>
            <person name="Souciet J.L."/>
        </authorList>
    </citation>
    <scope>NUCLEOTIDE SEQUENCE [LARGE SCALE GENOMIC DNA]</scope>
    <source>
        <strain evidence="3">ATCC 8585 / CBS 2359 / DSM 70799 / NBRC 1267 / NRRL Y-1140 / WM37</strain>
    </source>
</reference>
<dbReference type="HOGENOM" id="CLU_089470_0_2_1"/>
<proteinExistence type="predicted"/>
<dbReference type="InParanoid" id="Q6CXL1"/>
<evidence type="ECO:0000313" key="2">
    <source>
        <dbReference type="EMBL" id="CAH02916.1"/>
    </source>
</evidence>
<gene>
    <name evidence="2" type="ORF">KLLA0_A07381g</name>
</gene>
<dbReference type="EMBL" id="CR382121">
    <property type="protein sequence ID" value="CAH02916.1"/>
    <property type="molecule type" value="Genomic_DNA"/>
</dbReference>
<dbReference type="Proteomes" id="UP000000598">
    <property type="component" value="Chromosome A"/>
</dbReference>
<evidence type="ECO:0000313" key="3">
    <source>
        <dbReference type="Proteomes" id="UP000000598"/>
    </source>
</evidence>
<name>Q6CXL1_KLULA</name>
<dbReference type="FunCoup" id="Q6CXL1">
    <property type="interactions" value="260"/>
</dbReference>
<feature type="domain" description="Prokaryotic-type class I peptide chain release factors" evidence="1">
    <location>
        <begin position="36"/>
        <end position="158"/>
    </location>
</feature>
<dbReference type="GO" id="GO:0004045">
    <property type="term" value="F:peptidyl-tRNA hydrolase activity"/>
    <property type="evidence" value="ECO:0007669"/>
    <property type="project" value="TreeGrafter"/>
</dbReference>
<dbReference type="PANTHER" id="PTHR11075">
    <property type="entry name" value="PEPTIDE CHAIN RELEASE FACTOR"/>
    <property type="match status" value="1"/>
</dbReference>
<dbReference type="GO" id="GO:0016150">
    <property type="term" value="F:translation release factor activity, codon nonspecific"/>
    <property type="evidence" value="ECO:0007669"/>
    <property type="project" value="TreeGrafter"/>
</dbReference>